<name>A0A3M2SPK8_9HYPO</name>
<dbReference type="PANTHER" id="PTHR28630">
    <property type="match status" value="1"/>
</dbReference>
<proteinExistence type="predicted"/>
<dbReference type="EMBL" id="NKUJ01000008">
    <property type="protein sequence ID" value="RMJ19436.1"/>
    <property type="molecule type" value="Genomic_DNA"/>
</dbReference>
<dbReference type="SUPFAM" id="SSF52833">
    <property type="entry name" value="Thioredoxin-like"/>
    <property type="match status" value="1"/>
</dbReference>
<dbReference type="InterPro" id="IPR036249">
    <property type="entry name" value="Thioredoxin-like_sf"/>
</dbReference>
<reference evidence="2 3" key="1">
    <citation type="submission" date="2017-06" db="EMBL/GenBank/DDBJ databases">
        <title>Comparative genomic analysis of Ambrosia Fusariam Clade fungi.</title>
        <authorList>
            <person name="Stajich J.E."/>
            <person name="Carrillo J."/>
            <person name="Kijimoto T."/>
            <person name="Eskalen A."/>
            <person name="O'Donnell K."/>
            <person name="Kasson M."/>
        </authorList>
    </citation>
    <scope>NUCLEOTIDE SEQUENCE [LARGE SCALE GENOMIC DNA]</scope>
    <source>
        <strain evidence="2">UCR3666</strain>
    </source>
</reference>
<accession>A0A3M2SPK8</accession>
<dbReference type="InterPro" id="IPR032801">
    <property type="entry name" value="PXL2A/B/C"/>
</dbReference>
<protein>
    <recommendedName>
        <fullName evidence="4">Thioredoxin-like protein AAED1</fullName>
    </recommendedName>
</protein>
<sequence>MASACELSQEDDPLGPSNDTPPSIEELKAVEDIPVLDDKGVGRPFKSLYSGPESSGRVLVVFARHFLCGSCSKYTKFLSEEASPEKIAPSNTSIVIIGSGVPEVIKMYIEKTGCKHPVYVEPTGKLFEGLGMITTSVEGPAKDYASESTTYYFFQSLFNLIRGLLAGYPVTKVGKANQQGGEFMFEGGEEARMVTWCHRMRGSRDHTPTEKILKVIFPEN</sequence>
<dbReference type="STRING" id="2010991.A0A3M2SPK8"/>
<dbReference type="Pfam" id="PF13911">
    <property type="entry name" value="AhpC-TSA_2"/>
    <property type="match status" value="1"/>
</dbReference>
<dbReference type="Proteomes" id="UP000277212">
    <property type="component" value="Unassembled WGS sequence"/>
</dbReference>
<gene>
    <name evidence="2" type="ORF">CDV36_000857</name>
</gene>
<evidence type="ECO:0000256" key="1">
    <source>
        <dbReference type="SAM" id="MobiDB-lite"/>
    </source>
</evidence>
<comment type="caution">
    <text evidence="2">The sequence shown here is derived from an EMBL/GenBank/DDBJ whole genome shotgun (WGS) entry which is preliminary data.</text>
</comment>
<dbReference type="OrthoDB" id="40334at2759"/>
<organism evidence="2 3">
    <name type="scientific">Fusarium kuroshium</name>
    <dbReference type="NCBI Taxonomy" id="2010991"/>
    <lineage>
        <taxon>Eukaryota</taxon>
        <taxon>Fungi</taxon>
        <taxon>Dikarya</taxon>
        <taxon>Ascomycota</taxon>
        <taxon>Pezizomycotina</taxon>
        <taxon>Sordariomycetes</taxon>
        <taxon>Hypocreomycetidae</taxon>
        <taxon>Hypocreales</taxon>
        <taxon>Nectriaceae</taxon>
        <taxon>Fusarium</taxon>
        <taxon>Fusarium solani species complex</taxon>
    </lineage>
</organism>
<dbReference type="AlphaFoldDB" id="A0A3M2SPK8"/>
<keyword evidence="3" id="KW-1185">Reference proteome</keyword>
<feature type="region of interest" description="Disordered" evidence="1">
    <location>
        <begin position="1"/>
        <end position="24"/>
    </location>
</feature>
<evidence type="ECO:0008006" key="4">
    <source>
        <dbReference type="Google" id="ProtNLM"/>
    </source>
</evidence>
<dbReference type="Gene3D" id="3.40.30.10">
    <property type="entry name" value="Glutaredoxin"/>
    <property type="match status" value="1"/>
</dbReference>
<evidence type="ECO:0000313" key="3">
    <source>
        <dbReference type="Proteomes" id="UP000277212"/>
    </source>
</evidence>
<evidence type="ECO:0000313" key="2">
    <source>
        <dbReference type="EMBL" id="RMJ19436.1"/>
    </source>
</evidence>
<dbReference type="PANTHER" id="PTHR28630:SF3">
    <property type="entry name" value="PEROXIREDOXIN-LIKE 2C"/>
    <property type="match status" value="1"/>
</dbReference>